<keyword evidence="1" id="KW-0175">Coiled coil</keyword>
<dbReference type="PANTHER" id="PTHR12156:SF22">
    <property type="entry name" value="PLECKSTRIN HOMOLOGY-LIKE DOMAIN FAMILY B MEMBER 3"/>
    <property type="match status" value="1"/>
</dbReference>
<evidence type="ECO:0000256" key="2">
    <source>
        <dbReference type="SAM" id="MobiDB-lite"/>
    </source>
</evidence>
<dbReference type="GeneTree" id="ENSGT00940000160803"/>
<feature type="compositionally biased region" description="Basic and acidic residues" evidence="2">
    <location>
        <begin position="20"/>
        <end position="32"/>
    </location>
</feature>
<feature type="compositionally biased region" description="Polar residues" evidence="2">
    <location>
        <begin position="49"/>
        <end position="58"/>
    </location>
</feature>
<evidence type="ECO:0000313" key="4">
    <source>
        <dbReference type="Proteomes" id="UP000694406"/>
    </source>
</evidence>
<feature type="coiled-coil region" evidence="1">
    <location>
        <begin position="232"/>
        <end position="266"/>
    </location>
</feature>
<dbReference type="Ensembl" id="ENSLLTT00000003398.1">
    <property type="protein sequence ID" value="ENSLLTP00000003267.1"/>
    <property type="gene ID" value="ENSLLTG00000002460.1"/>
</dbReference>
<protein>
    <submittedName>
        <fullName evidence="3">Uncharacterized protein</fullName>
    </submittedName>
</protein>
<name>A0A8C5RIM0_LATLA</name>
<accession>A0A8C5RIM0</accession>
<dbReference type="Proteomes" id="UP000694406">
    <property type="component" value="Unplaced"/>
</dbReference>
<reference evidence="3" key="2">
    <citation type="submission" date="2025-09" db="UniProtKB">
        <authorList>
            <consortium name="Ensembl"/>
        </authorList>
    </citation>
    <scope>IDENTIFICATION</scope>
</reference>
<dbReference type="AlphaFoldDB" id="A0A8C5RIM0"/>
<sequence>MGLFNQAELCPYPAALEKGQPLDEQKCSRSPDCEGFPAPSSAEGDSLENDSPTGSHSSGCAEDDEASSTESTQNGHEGLCSGSDPKGDQCAALSKISALENRLKELHHRKNELNIEMDLEGALLQGELQEERQDLCREEERLVELKERLVETELRCREEREKEKARLQRERQRVEELQRQHAESQIHLNNQPESMRERMQKQLQETSEMLEGALRCYEDLEFQQLERESHLEEEKEAVCHALTEEITQLQNSINQRKKRVQKLEGQALLTQEQMMGVCQRFAQEEGEAVSHLNAEKSRLMDRSQEYSANGEDLSENKEGHWVPADFYPKNGSEGHCLGLRPVGLILLCLLRLQFCQGFDWTATDRQSTSQEQGSRPAPPSSTSHFNAWYGFSTWTGVGGPRGSYCHYHSWNTPSMLTTDDHQNEKYDKFFYKEVWLKTHRVAKFLKMS</sequence>
<feature type="region of interest" description="Disordered" evidence="2">
    <location>
        <begin position="18"/>
        <end position="85"/>
    </location>
</feature>
<feature type="coiled-coil region" evidence="1">
    <location>
        <begin position="96"/>
        <end position="187"/>
    </location>
</feature>
<reference evidence="3" key="1">
    <citation type="submission" date="2025-08" db="UniProtKB">
        <authorList>
            <consortium name="Ensembl"/>
        </authorList>
    </citation>
    <scope>IDENTIFICATION</scope>
</reference>
<evidence type="ECO:0000313" key="3">
    <source>
        <dbReference type="Ensembl" id="ENSLLTP00000003267.1"/>
    </source>
</evidence>
<dbReference type="InterPro" id="IPR052212">
    <property type="entry name" value="PH-like_domain"/>
</dbReference>
<organism evidence="3 4">
    <name type="scientific">Laticauda laticaudata</name>
    <name type="common">Blue-ringed sea krait</name>
    <name type="synonym">Blue-lipped sea krait</name>
    <dbReference type="NCBI Taxonomy" id="8630"/>
    <lineage>
        <taxon>Eukaryota</taxon>
        <taxon>Metazoa</taxon>
        <taxon>Chordata</taxon>
        <taxon>Craniata</taxon>
        <taxon>Vertebrata</taxon>
        <taxon>Euteleostomi</taxon>
        <taxon>Lepidosauria</taxon>
        <taxon>Squamata</taxon>
        <taxon>Bifurcata</taxon>
        <taxon>Unidentata</taxon>
        <taxon>Episquamata</taxon>
        <taxon>Toxicofera</taxon>
        <taxon>Serpentes</taxon>
        <taxon>Colubroidea</taxon>
        <taxon>Elapidae</taxon>
        <taxon>Laticaudinae</taxon>
        <taxon>Laticauda</taxon>
    </lineage>
</organism>
<proteinExistence type="predicted"/>
<dbReference type="PANTHER" id="PTHR12156">
    <property type="entry name" value="PLECKSTRIN HOMOLOGY-LIKE DOMAIN, FAMILY B, MEMBER 3"/>
    <property type="match status" value="1"/>
</dbReference>
<evidence type="ECO:0000256" key="1">
    <source>
        <dbReference type="SAM" id="Coils"/>
    </source>
</evidence>
<keyword evidence="4" id="KW-1185">Reference proteome</keyword>